<evidence type="ECO:0000256" key="4">
    <source>
        <dbReference type="ARBA" id="ARBA00023002"/>
    </source>
</evidence>
<dbReference type="PROSITE" id="PS00498">
    <property type="entry name" value="TYROSINASE_2"/>
    <property type="match status" value="1"/>
</dbReference>
<dbReference type="AlphaFoldDB" id="A0AAU2H4C1"/>
<evidence type="ECO:0000313" key="8">
    <source>
        <dbReference type="EMBL" id="WTU41879.1"/>
    </source>
</evidence>
<keyword evidence="5" id="KW-0186">Copper</keyword>
<protein>
    <submittedName>
        <fullName evidence="8">Tyrosinase family protein</fullName>
    </submittedName>
</protein>
<dbReference type="InterPro" id="IPR008922">
    <property type="entry name" value="Di-copper_centre_dom_sf"/>
</dbReference>
<evidence type="ECO:0000259" key="7">
    <source>
        <dbReference type="PROSITE" id="PS00498"/>
    </source>
</evidence>
<evidence type="ECO:0000256" key="2">
    <source>
        <dbReference type="ARBA" id="ARBA00009928"/>
    </source>
</evidence>
<dbReference type="InterPro" id="IPR050316">
    <property type="entry name" value="Tyrosinase/Hemocyanin"/>
</dbReference>
<name>A0AAU2H4C1_9ACTN</name>
<feature type="domain" description="Tyrosinase copper-binding" evidence="6">
    <location>
        <begin position="58"/>
        <end position="75"/>
    </location>
</feature>
<sequence>MTHVRRNHLDMSRSERRRFIKAVVEIKRRGIYDRFVKLHVDVNSQDYLDKDTGKRVGHINPGFFPWHRQYLMEFEKELRRVDPTVTLPYWDWTKDQSPHSPLWADDFMGGDGRPSDGMVMTGPFAYPNGWLLKVNVQPEGDENPALNGHYTVDDRKFLIRRIAQKMPSLPSPEQLQQTMDLPVYDCPPWNYTSGGQPPYNSFRNHLEGYTNFAWEPPAGKLHGAGHQWVGGHMMYISSPNDPVFFLHHCFIDKIWADWQTLHPDVPHYLPQEPTPEVADPSTPLFPWHTKTVAEVVDHRRYYTYA</sequence>
<dbReference type="SUPFAM" id="SSF48056">
    <property type="entry name" value="Di-copper centre-containing domain"/>
    <property type="match status" value="1"/>
</dbReference>
<dbReference type="EMBL" id="CP108253">
    <property type="protein sequence ID" value="WTU41879.1"/>
    <property type="molecule type" value="Genomic_DNA"/>
</dbReference>
<dbReference type="GO" id="GO:0046872">
    <property type="term" value="F:metal ion binding"/>
    <property type="evidence" value="ECO:0007669"/>
    <property type="project" value="UniProtKB-KW"/>
</dbReference>
<keyword evidence="3" id="KW-0479">Metal-binding</keyword>
<evidence type="ECO:0000256" key="5">
    <source>
        <dbReference type="ARBA" id="ARBA00023008"/>
    </source>
</evidence>
<dbReference type="PANTHER" id="PTHR11474">
    <property type="entry name" value="TYROSINASE FAMILY MEMBER"/>
    <property type="match status" value="1"/>
</dbReference>
<comment type="similarity">
    <text evidence="2">Belongs to the tyrosinase family.</text>
</comment>
<feature type="domain" description="Tyrosinase copper-binding" evidence="7">
    <location>
        <begin position="241"/>
        <end position="252"/>
    </location>
</feature>
<keyword evidence="4" id="KW-0560">Oxidoreductase</keyword>
<dbReference type="GO" id="GO:0016491">
    <property type="term" value="F:oxidoreductase activity"/>
    <property type="evidence" value="ECO:0007669"/>
    <property type="project" value="UniProtKB-KW"/>
</dbReference>
<comment type="cofactor">
    <cofactor evidence="1">
        <name>Cu(2+)</name>
        <dbReference type="ChEBI" id="CHEBI:29036"/>
    </cofactor>
</comment>
<dbReference type="PANTHER" id="PTHR11474:SF126">
    <property type="entry name" value="TYROSINASE-LIKE PROTEIN TYR-1-RELATED"/>
    <property type="match status" value="1"/>
</dbReference>
<dbReference type="Pfam" id="PF00264">
    <property type="entry name" value="Tyrosinase"/>
    <property type="match status" value="1"/>
</dbReference>
<evidence type="ECO:0000256" key="1">
    <source>
        <dbReference type="ARBA" id="ARBA00001973"/>
    </source>
</evidence>
<organism evidence="8">
    <name type="scientific">Streptomyces sp. NBC_00060</name>
    <dbReference type="NCBI Taxonomy" id="2975636"/>
    <lineage>
        <taxon>Bacteria</taxon>
        <taxon>Bacillati</taxon>
        <taxon>Actinomycetota</taxon>
        <taxon>Actinomycetes</taxon>
        <taxon>Kitasatosporales</taxon>
        <taxon>Streptomycetaceae</taxon>
        <taxon>Streptomyces</taxon>
    </lineage>
</organism>
<reference evidence="8" key="1">
    <citation type="submission" date="2022-10" db="EMBL/GenBank/DDBJ databases">
        <title>The complete genomes of actinobacterial strains from the NBC collection.</title>
        <authorList>
            <person name="Joergensen T.S."/>
            <person name="Alvarez Arevalo M."/>
            <person name="Sterndorff E.B."/>
            <person name="Faurdal D."/>
            <person name="Vuksanovic O."/>
            <person name="Mourched A.-S."/>
            <person name="Charusanti P."/>
            <person name="Shaw S."/>
            <person name="Blin K."/>
            <person name="Weber T."/>
        </authorList>
    </citation>
    <scope>NUCLEOTIDE SEQUENCE</scope>
    <source>
        <strain evidence="8">NBC_00060</strain>
    </source>
</reference>
<dbReference type="PRINTS" id="PR00092">
    <property type="entry name" value="TYROSINASE"/>
</dbReference>
<dbReference type="PROSITE" id="PS00497">
    <property type="entry name" value="TYROSINASE_1"/>
    <property type="match status" value="1"/>
</dbReference>
<evidence type="ECO:0000259" key="6">
    <source>
        <dbReference type="PROSITE" id="PS00497"/>
    </source>
</evidence>
<proteinExistence type="inferred from homology"/>
<dbReference type="Gene3D" id="1.10.1280.10">
    <property type="entry name" value="Di-copper center containing domain from catechol oxidase"/>
    <property type="match status" value="1"/>
</dbReference>
<accession>A0AAU2H4C1</accession>
<dbReference type="InterPro" id="IPR002227">
    <property type="entry name" value="Tyrosinase_Cu-bd"/>
</dbReference>
<gene>
    <name evidence="8" type="ORF">OHV25_21000</name>
</gene>
<evidence type="ECO:0000256" key="3">
    <source>
        <dbReference type="ARBA" id="ARBA00022723"/>
    </source>
</evidence>